<feature type="compositionally biased region" description="Pro residues" evidence="1">
    <location>
        <begin position="716"/>
        <end position="725"/>
    </location>
</feature>
<sequence length="957" mass="103622">MYAQNEESPGSAGPEEDQVWVLQRPDEAPTLNTTGQDEHRNAWRAEGAAEILHSLGYQERRNGLELKYRQRCSPEASVVARLTLDMLVLAEEFRLFLTGTHQYPTNVSSLFFPESLNTGAISDLPLRPPSSEGSFVSAQSEAVIAARPQSEASSVTDDDTETLQTCTIQTAQSKLTRNKSTSEEDVTLREEDNKIVAVEKDTASAKKEEHKTEVAVEKDTASAEKEEHETETTAQPSTEANTKASPERQVPPTPIIPDEAAAPDTQAKLATTRTSEASPGNETVTPTTTPAEPSAVDSSCKTDKDSLVSTPAATNDTTNDNPEEHVYEEIDVIRAQVQSLRASSVPAESVPPPLPPKKKINAGGEDESQLSFTYPHVDRSSASTPASLRGGSTGARRKKRRAPMPPEFLPPNWKESQETPKQQDLEVKDKKQESAEPSTTKKAEYRRSLNPFYEELECVENSVKEADDNKDADQEDALDSSEDKGNPFLEKKVKVKGYIGKNPFYEDVEILKKSDEYKELEASQPSPAALESTPAPVITSEHHEPPLRKRRAPHPPPSTQAQDTSATSHPEDSAHPQHGIDNLEAANAPQATERSDGSDQPCKQISQSSPDESNIDSSLLASSDSTKTDPENKTDPEPETKDPINKDAKIVAAENKSTPPPLPEDGPQERQMEAAVPTTPKQSRVTRTPLPHPKVPPPPLPPLPKIPTSSLSTEESPPPIPPPKAPLSLFDEIPYMDANEIKEAQEQTQSSDSHLQSIAGGGSPAAVVKFSHTLSRQSPLARADDVNLPPLGLPPPPPCPPPESPPETPHTSPPETPHTSPPETPHVSPPETPHTSPPETPHASPPVCTAGLGPTSSARKGEIAAIFGPPKPPRRRRHNHSPPPRPPKSCSLDGTKTDGLNEVSLGSTSTTSSYTSSSSGHPPPSLQHKSNTKHRSWPFLLCNCLYVNCRTYEDADK</sequence>
<keyword evidence="3" id="KW-1185">Reference proteome</keyword>
<feature type="compositionally biased region" description="Polar residues" evidence="1">
    <location>
        <begin position="268"/>
        <end position="281"/>
    </location>
</feature>
<feature type="region of interest" description="Disordered" evidence="1">
    <location>
        <begin position="518"/>
        <end position="932"/>
    </location>
</feature>
<name>A0A5B7D511_PORTR</name>
<dbReference type="AlphaFoldDB" id="A0A5B7D511"/>
<evidence type="ECO:0000313" key="2">
    <source>
        <dbReference type="EMBL" id="MPC15183.1"/>
    </source>
</evidence>
<feature type="compositionally biased region" description="Pro residues" evidence="1">
    <location>
        <begin position="690"/>
        <end position="705"/>
    </location>
</feature>
<feature type="compositionally biased region" description="Low complexity" evidence="1">
    <location>
        <begin position="310"/>
        <end position="320"/>
    </location>
</feature>
<feature type="compositionally biased region" description="Basic and acidic residues" evidence="1">
    <location>
        <begin position="481"/>
        <end position="492"/>
    </location>
</feature>
<dbReference type="EMBL" id="VSRR010000407">
    <property type="protein sequence ID" value="MPC15183.1"/>
    <property type="molecule type" value="Genomic_DNA"/>
</dbReference>
<feature type="compositionally biased region" description="Low complexity" evidence="1">
    <location>
        <begin position="907"/>
        <end position="919"/>
    </location>
</feature>
<protein>
    <submittedName>
        <fullName evidence="2">Uncharacterized protein</fullName>
    </submittedName>
</protein>
<feature type="compositionally biased region" description="Polar residues" evidence="1">
    <location>
        <begin position="235"/>
        <end position="244"/>
    </location>
</feature>
<feature type="region of interest" description="Disordered" evidence="1">
    <location>
        <begin position="1"/>
        <end position="36"/>
    </location>
</feature>
<feature type="compositionally biased region" description="Basic and acidic residues" evidence="1">
    <location>
        <begin position="415"/>
        <end position="447"/>
    </location>
</feature>
<dbReference type="Gene3D" id="1.20.58.2190">
    <property type="match status" value="1"/>
</dbReference>
<feature type="compositionally biased region" description="Low complexity" evidence="1">
    <location>
        <begin position="282"/>
        <end position="296"/>
    </location>
</feature>
<organism evidence="2 3">
    <name type="scientific">Portunus trituberculatus</name>
    <name type="common">Swimming crab</name>
    <name type="synonym">Neptunus trituberculatus</name>
    <dbReference type="NCBI Taxonomy" id="210409"/>
    <lineage>
        <taxon>Eukaryota</taxon>
        <taxon>Metazoa</taxon>
        <taxon>Ecdysozoa</taxon>
        <taxon>Arthropoda</taxon>
        <taxon>Crustacea</taxon>
        <taxon>Multicrustacea</taxon>
        <taxon>Malacostraca</taxon>
        <taxon>Eumalacostraca</taxon>
        <taxon>Eucarida</taxon>
        <taxon>Decapoda</taxon>
        <taxon>Pleocyemata</taxon>
        <taxon>Brachyura</taxon>
        <taxon>Eubrachyura</taxon>
        <taxon>Portunoidea</taxon>
        <taxon>Portunidae</taxon>
        <taxon>Portuninae</taxon>
        <taxon>Portunus</taxon>
    </lineage>
</organism>
<comment type="caution">
    <text evidence="2">The sequence shown here is derived from an EMBL/GenBank/DDBJ whole genome shotgun (WGS) entry which is preliminary data.</text>
</comment>
<feature type="compositionally biased region" description="Polar residues" evidence="1">
    <location>
        <begin position="559"/>
        <end position="568"/>
    </location>
</feature>
<feature type="compositionally biased region" description="Low complexity" evidence="1">
    <location>
        <begin position="706"/>
        <end position="715"/>
    </location>
</feature>
<feature type="compositionally biased region" description="Polar residues" evidence="1">
    <location>
        <begin position="746"/>
        <end position="756"/>
    </location>
</feature>
<reference evidence="2 3" key="1">
    <citation type="submission" date="2019-05" db="EMBL/GenBank/DDBJ databases">
        <title>Another draft genome of Portunus trituberculatus and its Hox gene families provides insights of decapod evolution.</title>
        <authorList>
            <person name="Jeong J.-H."/>
            <person name="Song I."/>
            <person name="Kim S."/>
            <person name="Choi T."/>
            <person name="Kim D."/>
            <person name="Ryu S."/>
            <person name="Kim W."/>
        </authorList>
    </citation>
    <scope>NUCLEOTIDE SEQUENCE [LARGE SCALE GENOMIC DNA]</scope>
    <source>
        <tissue evidence="2">Muscle</tissue>
    </source>
</reference>
<proteinExistence type="predicted"/>
<feature type="compositionally biased region" description="Basic and acidic residues" evidence="1">
    <location>
        <begin position="626"/>
        <end position="649"/>
    </location>
</feature>
<accession>A0A5B7D511</accession>
<feature type="region of interest" description="Disordered" evidence="1">
    <location>
        <begin position="339"/>
        <end position="493"/>
    </location>
</feature>
<evidence type="ECO:0000256" key="1">
    <source>
        <dbReference type="SAM" id="MobiDB-lite"/>
    </source>
</evidence>
<gene>
    <name evidence="2" type="ORF">E2C01_007967</name>
</gene>
<feature type="compositionally biased region" description="Pro residues" evidence="1">
    <location>
        <begin position="791"/>
        <end position="844"/>
    </location>
</feature>
<feature type="compositionally biased region" description="Basic and acidic residues" evidence="1">
    <location>
        <begin position="180"/>
        <end position="231"/>
    </location>
</feature>
<dbReference type="Proteomes" id="UP000324222">
    <property type="component" value="Unassembled WGS sequence"/>
</dbReference>
<feature type="region of interest" description="Disordered" evidence="1">
    <location>
        <begin position="172"/>
        <end position="326"/>
    </location>
</feature>
<evidence type="ECO:0000313" key="3">
    <source>
        <dbReference type="Proteomes" id="UP000324222"/>
    </source>
</evidence>
<feature type="compositionally biased region" description="Basic and acidic residues" evidence="1">
    <location>
        <begin position="462"/>
        <end position="472"/>
    </location>
</feature>
<dbReference type="OrthoDB" id="6380322at2759"/>
<feature type="compositionally biased region" description="Polar residues" evidence="1">
    <location>
        <begin position="601"/>
        <end position="625"/>
    </location>
</feature>